<dbReference type="AlphaFoldDB" id="A0A517RJF7"/>
<organism evidence="5 6">
    <name type="scientific">Gimesia alba</name>
    <dbReference type="NCBI Taxonomy" id="2527973"/>
    <lineage>
        <taxon>Bacteria</taxon>
        <taxon>Pseudomonadati</taxon>
        <taxon>Planctomycetota</taxon>
        <taxon>Planctomycetia</taxon>
        <taxon>Planctomycetales</taxon>
        <taxon>Planctomycetaceae</taxon>
        <taxon>Gimesia</taxon>
    </lineage>
</organism>
<keyword evidence="1" id="KW-0175">Coiled coil</keyword>
<reference evidence="5 6" key="1">
    <citation type="submission" date="2019-02" db="EMBL/GenBank/DDBJ databases">
        <title>Deep-cultivation of Planctomycetes and their phenomic and genomic characterization uncovers novel biology.</title>
        <authorList>
            <person name="Wiegand S."/>
            <person name="Jogler M."/>
            <person name="Boedeker C."/>
            <person name="Pinto D."/>
            <person name="Vollmers J."/>
            <person name="Rivas-Marin E."/>
            <person name="Kohn T."/>
            <person name="Peeters S.H."/>
            <person name="Heuer A."/>
            <person name="Rast P."/>
            <person name="Oberbeckmann S."/>
            <person name="Bunk B."/>
            <person name="Jeske O."/>
            <person name="Meyerdierks A."/>
            <person name="Storesund J.E."/>
            <person name="Kallscheuer N."/>
            <person name="Luecker S."/>
            <person name="Lage O.M."/>
            <person name="Pohl T."/>
            <person name="Merkel B.J."/>
            <person name="Hornburger P."/>
            <person name="Mueller R.-W."/>
            <person name="Bruemmer F."/>
            <person name="Labrenz M."/>
            <person name="Spormann A.M."/>
            <person name="Op den Camp H."/>
            <person name="Overmann J."/>
            <person name="Amann R."/>
            <person name="Jetten M.S.M."/>
            <person name="Mascher T."/>
            <person name="Medema M.H."/>
            <person name="Devos D.P."/>
            <person name="Kaster A.-K."/>
            <person name="Ovreas L."/>
            <person name="Rohde M."/>
            <person name="Galperin M.Y."/>
            <person name="Jogler C."/>
        </authorList>
    </citation>
    <scope>NUCLEOTIDE SEQUENCE [LARGE SCALE GENOMIC DNA]</scope>
    <source>
        <strain evidence="5 6">Pan241w</strain>
    </source>
</reference>
<evidence type="ECO:0000256" key="3">
    <source>
        <dbReference type="SAM" id="SignalP"/>
    </source>
</evidence>
<keyword evidence="3" id="KW-0732">Signal</keyword>
<dbReference type="Gene3D" id="3.40.50.410">
    <property type="entry name" value="von Willebrand factor, type A domain"/>
    <property type="match status" value="1"/>
</dbReference>
<dbReference type="InterPro" id="IPR036465">
    <property type="entry name" value="vWFA_dom_sf"/>
</dbReference>
<dbReference type="KEGG" id="gaz:Pan241w_41020"/>
<feature type="chain" id="PRO_5021788559" description="VWFA domain-containing protein" evidence="3">
    <location>
        <begin position="25"/>
        <end position="382"/>
    </location>
</feature>
<dbReference type="PROSITE" id="PS50234">
    <property type="entry name" value="VWFA"/>
    <property type="match status" value="1"/>
</dbReference>
<protein>
    <recommendedName>
        <fullName evidence="4">VWFA domain-containing protein</fullName>
    </recommendedName>
</protein>
<dbReference type="SUPFAM" id="SSF53300">
    <property type="entry name" value="vWA-like"/>
    <property type="match status" value="1"/>
</dbReference>
<dbReference type="InterPro" id="IPR002035">
    <property type="entry name" value="VWF_A"/>
</dbReference>
<feature type="compositionally biased region" description="Polar residues" evidence="2">
    <location>
        <begin position="247"/>
        <end position="259"/>
    </location>
</feature>
<feature type="signal peptide" evidence="3">
    <location>
        <begin position="1"/>
        <end position="24"/>
    </location>
</feature>
<accession>A0A517RJF7</accession>
<feature type="domain" description="VWFA" evidence="4">
    <location>
        <begin position="36"/>
        <end position="231"/>
    </location>
</feature>
<dbReference type="OrthoDB" id="5827268at2"/>
<name>A0A517RJF7_9PLAN</name>
<proteinExistence type="predicted"/>
<evidence type="ECO:0000256" key="1">
    <source>
        <dbReference type="SAM" id="Coils"/>
    </source>
</evidence>
<dbReference type="RefSeq" id="WP_145219110.1">
    <property type="nucleotide sequence ID" value="NZ_CP036269.1"/>
</dbReference>
<evidence type="ECO:0000256" key="2">
    <source>
        <dbReference type="SAM" id="MobiDB-lite"/>
    </source>
</evidence>
<evidence type="ECO:0000259" key="4">
    <source>
        <dbReference type="PROSITE" id="PS50234"/>
    </source>
</evidence>
<sequence precursor="true">MRKLFRLTALILFTFCLSAQMSQAKEKPQPAQPSVELAILLDTSGSMSGLINQARTQLWKIVNELATAKQNGKIPVMKVALYEYGKSSLPASEGYLRQIVPLTENLDQISEELFALKTNGGEEYCGQVIQAATNGLQWSEDNDCLKMIFIAGNEGFSQGKVDYKVACPNAVQKGITVNTIFCGPEQTGIQTGWKEGALLADGSYLSINQGLEIVTPATPYDKKLNDLSRGINRTYLFYGSQEEQKKSTTSQSAADSLSQEAAPASGAERAAFKGSGRYRAKGDLIEALAGKKVKLQDLKEAELPAELKKLSPKEREVYISEKQKERKQIQLQIQELTKKRKQFIAAEMKKQKNQAQDNTFDAAVIRVIRSQAKKKNFQFESE</sequence>
<evidence type="ECO:0000313" key="6">
    <source>
        <dbReference type="Proteomes" id="UP000317171"/>
    </source>
</evidence>
<evidence type="ECO:0000313" key="5">
    <source>
        <dbReference type="EMBL" id="QDT43998.1"/>
    </source>
</evidence>
<feature type="coiled-coil region" evidence="1">
    <location>
        <begin position="319"/>
        <end position="346"/>
    </location>
</feature>
<feature type="region of interest" description="Disordered" evidence="2">
    <location>
        <begin position="242"/>
        <end position="270"/>
    </location>
</feature>
<dbReference type="Pfam" id="PF00092">
    <property type="entry name" value="VWA"/>
    <property type="match status" value="1"/>
</dbReference>
<dbReference type="Proteomes" id="UP000317171">
    <property type="component" value="Chromosome"/>
</dbReference>
<keyword evidence="6" id="KW-1185">Reference proteome</keyword>
<gene>
    <name evidence="5" type="ORF">Pan241w_41020</name>
</gene>
<dbReference type="EMBL" id="CP036269">
    <property type="protein sequence ID" value="QDT43998.1"/>
    <property type="molecule type" value="Genomic_DNA"/>
</dbReference>